<gene>
    <name evidence="1" type="ORF">I7412_19220</name>
</gene>
<evidence type="ECO:0000313" key="2">
    <source>
        <dbReference type="Proteomes" id="UP000604475"/>
    </source>
</evidence>
<sequence length="49" mass="5420">MPVSPATIVRDLDEGPIIEQDVIRVSHRDAPSAWPARAPAWSAWCWPAP</sequence>
<accession>A0A937RI40</accession>
<keyword evidence="2" id="KW-1185">Reference proteome</keyword>
<dbReference type="AlphaFoldDB" id="A0A937RI40"/>
<dbReference type="Proteomes" id="UP000604475">
    <property type="component" value="Unassembled WGS sequence"/>
</dbReference>
<reference evidence="1" key="1">
    <citation type="submission" date="2020-12" db="EMBL/GenBank/DDBJ databases">
        <title>Genomic characterization of non-nitrogen-fixing Frankia strains.</title>
        <authorList>
            <person name="Carlos-Shanley C."/>
            <person name="Guerra T."/>
            <person name="Hahn D."/>
        </authorList>
    </citation>
    <scope>NUCLEOTIDE SEQUENCE</scope>
    <source>
        <strain evidence="1">CN6</strain>
    </source>
</reference>
<comment type="caution">
    <text evidence="1">The sequence shown here is derived from an EMBL/GenBank/DDBJ whole genome shotgun (WGS) entry which is preliminary data.</text>
</comment>
<protein>
    <submittedName>
        <fullName evidence="1">Uncharacterized protein</fullName>
    </submittedName>
</protein>
<dbReference type="SUPFAM" id="SSF53328">
    <property type="entry name" value="Formyltransferase"/>
    <property type="match status" value="1"/>
</dbReference>
<evidence type="ECO:0000313" key="1">
    <source>
        <dbReference type="EMBL" id="MBL7629254.1"/>
    </source>
</evidence>
<dbReference type="EMBL" id="JAEACQ010000225">
    <property type="protein sequence ID" value="MBL7629254.1"/>
    <property type="molecule type" value="Genomic_DNA"/>
</dbReference>
<organism evidence="1 2">
    <name type="scientific">Frankia nepalensis</name>
    <dbReference type="NCBI Taxonomy" id="1836974"/>
    <lineage>
        <taxon>Bacteria</taxon>
        <taxon>Bacillati</taxon>
        <taxon>Actinomycetota</taxon>
        <taxon>Actinomycetes</taxon>
        <taxon>Frankiales</taxon>
        <taxon>Frankiaceae</taxon>
        <taxon>Frankia</taxon>
    </lineage>
</organism>
<dbReference type="InterPro" id="IPR036477">
    <property type="entry name" value="Formyl_transf_N_sf"/>
</dbReference>
<proteinExistence type="predicted"/>
<name>A0A937RI40_9ACTN</name>